<evidence type="ECO:0000256" key="5">
    <source>
        <dbReference type="ARBA" id="ARBA00022801"/>
    </source>
</evidence>
<dbReference type="Proteomes" id="UP000006001">
    <property type="component" value="Unassembled WGS sequence"/>
</dbReference>
<dbReference type="PROSITE" id="PS00761">
    <property type="entry name" value="SPASE_I_3"/>
    <property type="match status" value="1"/>
</dbReference>
<evidence type="ECO:0000256" key="4">
    <source>
        <dbReference type="ARBA" id="ARBA00013208"/>
    </source>
</evidence>
<feature type="active site" evidence="6">
    <location>
        <position position="92"/>
    </location>
</feature>
<dbReference type="HOGENOM" id="CLU_028723_5_1_11"/>
<keyword evidence="10" id="KW-1185">Reference proteome</keyword>
<dbReference type="InterPro" id="IPR000223">
    <property type="entry name" value="Pept_S26A_signal_pept_1"/>
</dbReference>
<dbReference type="InterPro" id="IPR019533">
    <property type="entry name" value="Peptidase_S26"/>
</dbReference>
<keyword evidence="7" id="KW-0812">Transmembrane</keyword>
<dbReference type="NCBIfam" id="TIGR02227">
    <property type="entry name" value="sigpep_I_bact"/>
    <property type="match status" value="1"/>
</dbReference>
<dbReference type="InterPro" id="IPR036286">
    <property type="entry name" value="LexA/Signal_pep-like_sf"/>
</dbReference>
<evidence type="ECO:0000256" key="1">
    <source>
        <dbReference type="ARBA" id="ARBA00000677"/>
    </source>
</evidence>
<dbReference type="GO" id="GO:0009003">
    <property type="term" value="F:signal peptidase activity"/>
    <property type="evidence" value="ECO:0007669"/>
    <property type="project" value="UniProtKB-EC"/>
</dbReference>
<sequence>MDYGTHAGSRASGIIRSILSWAFFFVSVLALIWLIQNFVARAYAIPSGSMEDTIEIGDQVWSEKISYYLREPAYGDIITFDDPEIPGRTLIKRVIATPGQTVDLIDGAVYVDGTPLDEPYTDGKPSVPLDAANDVSITYPYTVPAGSLWVMGDNRTSSSDSRYFGPIKKSSVSGRAFVVYWPLTHLGVL</sequence>
<dbReference type="PRINTS" id="PR00727">
    <property type="entry name" value="LEADERPTASE"/>
</dbReference>
<dbReference type="GO" id="GO:0005886">
    <property type="term" value="C:plasma membrane"/>
    <property type="evidence" value="ECO:0007669"/>
    <property type="project" value="UniProtKB-SubCell"/>
</dbReference>
<comment type="catalytic activity">
    <reaction evidence="1 7">
        <text>Cleavage of hydrophobic, N-terminal signal or leader sequences from secreted and periplasmic proteins.</text>
        <dbReference type="EC" id="3.4.21.89"/>
    </reaction>
</comment>
<evidence type="ECO:0000256" key="7">
    <source>
        <dbReference type="RuleBase" id="RU362042"/>
    </source>
</evidence>
<dbReference type="GO" id="GO:0006465">
    <property type="term" value="P:signal peptide processing"/>
    <property type="evidence" value="ECO:0007669"/>
    <property type="project" value="InterPro"/>
</dbReference>
<dbReference type="STRING" id="649764.HMPREF0762_00212"/>
<dbReference type="PROSITE" id="PS00760">
    <property type="entry name" value="SPASE_I_2"/>
    <property type="match status" value="1"/>
</dbReference>
<dbReference type="OrthoDB" id="9815782at2"/>
<dbReference type="RefSeq" id="WP_006361456.1">
    <property type="nucleotide sequence ID" value="NZ_GG700630.1"/>
</dbReference>
<keyword evidence="5 7" id="KW-0378">Hydrolase</keyword>
<evidence type="ECO:0000256" key="3">
    <source>
        <dbReference type="ARBA" id="ARBA00009370"/>
    </source>
</evidence>
<dbReference type="Pfam" id="PF10502">
    <property type="entry name" value="Peptidase_S26"/>
    <property type="match status" value="1"/>
</dbReference>
<keyword evidence="7" id="KW-0645">Protease</keyword>
<dbReference type="eggNOG" id="COG0681">
    <property type="taxonomic scope" value="Bacteria"/>
</dbReference>
<gene>
    <name evidence="9" type="primary">lepB</name>
    <name evidence="9" type="ORF">HMPREF0762_00212</name>
</gene>
<feature type="domain" description="Peptidase S26" evidence="8">
    <location>
        <begin position="19"/>
        <end position="181"/>
    </location>
</feature>
<evidence type="ECO:0000256" key="6">
    <source>
        <dbReference type="PIRSR" id="PIRSR600223-1"/>
    </source>
</evidence>
<dbReference type="CDD" id="cd06530">
    <property type="entry name" value="S26_SPase_I"/>
    <property type="match status" value="1"/>
</dbReference>
<comment type="caution">
    <text evidence="9">The sequence shown here is derived from an EMBL/GenBank/DDBJ whole genome shotgun (WGS) entry which is preliminary data.</text>
</comment>
<dbReference type="PANTHER" id="PTHR43390:SF1">
    <property type="entry name" value="CHLOROPLAST PROCESSING PEPTIDASE"/>
    <property type="match status" value="1"/>
</dbReference>
<protein>
    <recommendedName>
        <fullName evidence="4 7">Signal peptidase I</fullName>
        <ecNumber evidence="4 7">3.4.21.89</ecNumber>
    </recommendedName>
</protein>
<accession>D0WEI2</accession>
<comment type="similarity">
    <text evidence="3 7">Belongs to the peptidase S26 family.</text>
</comment>
<dbReference type="GeneID" id="85006878"/>
<keyword evidence="7" id="KW-1133">Transmembrane helix</keyword>
<feature type="transmembrane region" description="Helical" evidence="7">
    <location>
        <begin position="18"/>
        <end position="40"/>
    </location>
</feature>
<reference evidence="9" key="1">
    <citation type="submission" date="2009-10" db="EMBL/GenBank/DDBJ databases">
        <authorList>
            <person name="Weinstock G."/>
            <person name="Sodergren E."/>
            <person name="Clifton S."/>
            <person name="Fulton L."/>
            <person name="Fulton B."/>
            <person name="Courtney L."/>
            <person name="Fronick C."/>
            <person name="Harrison M."/>
            <person name="Strong C."/>
            <person name="Farmer C."/>
            <person name="Delahaunty K."/>
            <person name="Markovic C."/>
            <person name="Hall O."/>
            <person name="Minx P."/>
            <person name="Tomlinson C."/>
            <person name="Mitreva M."/>
            <person name="Nelson J."/>
            <person name="Hou S."/>
            <person name="Wollam A."/>
            <person name="Pepin K.H."/>
            <person name="Johnson M."/>
            <person name="Bhonagiri V."/>
            <person name="Nash W.E."/>
            <person name="Warren W."/>
            <person name="Chinwalla A."/>
            <person name="Mardis E.R."/>
            <person name="Wilson R.K."/>
        </authorList>
    </citation>
    <scope>NUCLEOTIDE SEQUENCE [LARGE SCALE GENOMIC DNA]</scope>
    <source>
        <strain evidence="9">ATCC 700122</strain>
    </source>
</reference>
<dbReference type="PANTHER" id="PTHR43390">
    <property type="entry name" value="SIGNAL PEPTIDASE I"/>
    <property type="match status" value="1"/>
</dbReference>
<evidence type="ECO:0000256" key="2">
    <source>
        <dbReference type="ARBA" id="ARBA00004401"/>
    </source>
</evidence>
<dbReference type="EC" id="3.4.21.89" evidence="4 7"/>
<evidence type="ECO:0000259" key="8">
    <source>
        <dbReference type="Pfam" id="PF10502"/>
    </source>
</evidence>
<evidence type="ECO:0000313" key="10">
    <source>
        <dbReference type="Proteomes" id="UP000006001"/>
    </source>
</evidence>
<feature type="active site" evidence="6">
    <location>
        <position position="49"/>
    </location>
</feature>
<proteinExistence type="inferred from homology"/>
<dbReference type="Gene3D" id="2.10.109.10">
    <property type="entry name" value="Umud Fragment, subunit A"/>
    <property type="match status" value="1"/>
</dbReference>
<dbReference type="AlphaFoldDB" id="D0WEI2"/>
<organism evidence="9 10">
    <name type="scientific">Slackia exigua (strain ATCC 700122 / DSM 15923 / CIP 105133 / JCM 11022 / KCTC 5966 / S-7)</name>
    <dbReference type="NCBI Taxonomy" id="649764"/>
    <lineage>
        <taxon>Bacteria</taxon>
        <taxon>Bacillati</taxon>
        <taxon>Actinomycetota</taxon>
        <taxon>Coriobacteriia</taxon>
        <taxon>Eggerthellales</taxon>
        <taxon>Eggerthellaceae</taxon>
        <taxon>Slackia</taxon>
    </lineage>
</organism>
<dbReference type="InterPro" id="IPR019758">
    <property type="entry name" value="Pept_S26A_signal_pept_1_CS"/>
</dbReference>
<dbReference type="EMBL" id="ACUX02000004">
    <property type="protein sequence ID" value="EEZ62120.1"/>
    <property type="molecule type" value="Genomic_DNA"/>
</dbReference>
<dbReference type="SUPFAM" id="SSF51306">
    <property type="entry name" value="LexA/Signal peptidase"/>
    <property type="match status" value="1"/>
</dbReference>
<keyword evidence="7" id="KW-0472">Membrane</keyword>
<dbReference type="GO" id="GO:0004252">
    <property type="term" value="F:serine-type endopeptidase activity"/>
    <property type="evidence" value="ECO:0007669"/>
    <property type="project" value="InterPro"/>
</dbReference>
<dbReference type="InterPro" id="IPR019757">
    <property type="entry name" value="Pept_S26A_signal_pept_1_Lys-AS"/>
</dbReference>
<comment type="subcellular location">
    <subcellularLocation>
        <location evidence="2">Cell membrane</location>
        <topology evidence="2">Single-pass type II membrane protein</topology>
    </subcellularLocation>
    <subcellularLocation>
        <location evidence="7">Membrane</location>
        <topology evidence="7">Single-pass type II membrane protein</topology>
    </subcellularLocation>
</comment>
<name>D0WEI2_SLAES</name>
<evidence type="ECO:0000313" key="9">
    <source>
        <dbReference type="EMBL" id="EEZ62120.1"/>
    </source>
</evidence>